<keyword evidence="3" id="KW-1185">Reference proteome</keyword>
<reference evidence="2 3" key="2">
    <citation type="journal article" date="2017" name="Genome Biol.">
        <title>New reference genome sequences of hot pepper reveal the massive evolution of plant disease-resistance genes by retroduplication.</title>
        <authorList>
            <person name="Kim S."/>
            <person name="Park J."/>
            <person name="Yeom S.I."/>
            <person name="Kim Y.M."/>
            <person name="Seo E."/>
            <person name="Kim K.T."/>
            <person name="Kim M.S."/>
            <person name="Lee J.M."/>
            <person name="Cheong K."/>
            <person name="Shin H.S."/>
            <person name="Kim S.B."/>
            <person name="Han K."/>
            <person name="Lee J."/>
            <person name="Park M."/>
            <person name="Lee H.A."/>
            <person name="Lee H.Y."/>
            <person name="Lee Y."/>
            <person name="Oh S."/>
            <person name="Lee J.H."/>
            <person name="Choi E."/>
            <person name="Choi E."/>
            <person name="Lee S.E."/>
            <person name="Jeon J."/>
            <person name="Kim H."/>
            <person name="Choi G."/>
            <person name="Song H."/>
            <person name="Lee J."/>
            <person name="Lee S.C."/>
            <person name="Kwon J.K."/>
            <person name="Lee H.Y."/>
            <person name="Koo N."/>
            <person name="Hong Y."/>
            <person name="Kim R.W."/>
            <person name="Kang W.H."/>
            <person name="Huh J.H."/>
            <person name="Kang B.C."/>
            <person name="Yang T.J."/>
            <person name="Lee Y.H."/>
            <person name="Bennetzen J.L."/>
            <person name="Choi D."/>
        </authorList>
    </citation>
    <scope>NUCLEOTIDE SEQUENCE [LARGE SCALE GENOMIC DNA]</scope>
    <source>
        <strain evidence="3">cv. CM334</strain>
    </source>
</reference>
<accession>A0A2G2Z1Z2</accession>
<reference evidence="2 3" key="1">
    <citation type="journal article" date="2014" name="Nat. Genet.">
        <title>Genome sequence of the hot pepper provides insights into the evolution of pungency in Capsicum species.</title>
        <authorList>
            <person name="Kim S."/>
            <person name="Park M."/>
            <person name="Yeom S.I."/>
            <person name="Kim Y.M."/>
            <person name="Lee J.M."/>
            <person name="Lee H.A."/>
            <person name="Seo E."/>
            <person name="Choi J."/>
            <person name="Cheong K."/>
            <person name="Kim K.T."/>
            <person name="Jung K."/>
            <person name="Lee G.W."/>
            <person name="Oh S.K."/>
            <person name="Bae C."/>
            <person name="Kim S.B."/>
            <person name="Lee H.Y."/>
            <person name="Kim S.Y."/>
            <person name="Kim M.S."/>
            <person name="Kang B.C."/>
            <person name="Jo Y.D."/>
            <person name="Yang H.B."/>
            <person name="Jeong H.J."/>
            <person name="Kang W.H."/>
            <person name="Kwon J.K."/>
            <person name="Shin C."/>
            <person name="Lim J.Y."/>
            <person name="Park J.H."/>
            <person name="Huh J.H."/>
            <person name="Kim J.S."/>
            <person name="Kim B.D."/>
            <person name="Cohen O."/>
            <person name="Paran I."/>
            <person name="Suh M.C."/>
            <person name="Lee S.B."/>
            <person name="Kim Y.K."/>
            <person name="Shin Y."/>
            <person name="Noh S.J."/>
            <person name="Park J."/>
            <person name="Seo Y.S."/>
            <person name="Kwon S.Y."/>
            <person name="Kim H.A."/>
            <person name="Park J.M."/>
            <person name="Kim H.J."/>
            <person name="Choi S.B."/>
            <person name="Bosland P.W."/>
            <person name="Reeves G."/>
            <person name="Jo S.H."/>
            <person name="Lee B.W."/>
            <person name="Cho H.T."/>
            <person name="Choi H.S."/>
            <person name="Lee M.S."/>
            <person name="Yu Y."/>
            <person name="Do Choi Y."/>
            <person name="Park B.S."/>
            <person name="van Deynze A."/>
            <person name="Ashrafi H."/>
            <person name="Hill T."/>
            <person name="Kim W.T."/>
            <person name="Pai H.S."/>
            <person name="Ahn H.K."/>
            <person name="Yeam I."/>
            <person name="Giovannoni J.J."/>
            <person name="Rose J.K."/>
            <person name="Sorensen I."/>
            <person name="Lee S.J."/>
            <person name="Kim R.W."/>
            <person name="Choi I.Y."/>
            <person name="Choi B.S."/>
            <person name="Lim J.S."/>
            <person name="Lee Y.H."/>
            <person name="Choi D."/>
        </authorList>
    </citation>
    <scope>NUCLEOTIDE SEQUENCE [LARGE SCALE GENOMIC DNA]</scope>
    <source>
        <strain evidence="3">cv. CM334</strain>
    </source>
</reference>
<dbReference type="PANTHER" id="PTHR48302:SF2">
    <property type="entry name" value="DUF1985 DOMAIN-CONTAINING PROTEIN"/>
    <property type="match status" value="1"/>
</dbReference>
<feature type="region of interest" description="Disordered" evidence="1">
    <location>
        <begin position="202"/>
        <end position="223"/>
    </location>
</feature>
<dbReference type="Proteomes" id="UP000222542">
    <property type="component" value="Unassembled WGS sequence"/>
</dbReference>
<dbReference type="Gramene" id="PHT75921">
    <property type="protein sequence ID" value="PHT75921"/>
    <property type="gene ID" value="T459_19443"/>
</dbReference>
<evidence type="ECO:0000313" key="2">
    <source>
        <dbReference type="EMBL" id="PHT75921.1"/>
    </source>
</evidence>
<protein>
    <submittedName>
        <fullName evidence="2">Uncharacterized protein</fullName>
    </submittedName>
</protein>
<feature type="compositionally biased region" description="Basic and acidic residues" evidence="1">
    <location>
        <begin position="163"/>
        <end position="175"/>
    </location>
</feature>
<feature type="compositionally biased region" description="Basic and acidic residues" evidence="1">
    <location>
        <begin position="103"/>
        <end position="131"/>
    </location>
</feature>
<feature type="compositionally biased region" description="Basic and acidic residues" evidence="1">
    <location>
        <begin position="208"/>
        <end position="223"/>
    </location>
</feature>
<dbReference type="PANTHER" id="PTHR48302">
    <property type="entry name" value="ULP1 PROTEASE FAMILY, C-TERMINAL CATALYTIC DOMAIN CONTAINING PROTEIN"/>
    <property type="match status" value="1"/>
</dbReference>
<dbReference type="AlphaFoldDB" id="A0A2G2Z1Z2"/>
<sequence length="392" mass="44126">MVNWKVVKPKPRYKDLMDDMFSKLVYRNITPSPRELNHLELPNPLMFGSTDDATNVAQAVAVKQQSEFGDEFDDFSTPSSVGLLKKMRLDTGQSSYPPVKKQKIVEESEKPRVSLDKDKVVPNVEMRDADKSPAASEKNLSLSKSDLDEIKSYVRTYVSCSVHESEKGNPNKEVDPPQSVNEHTMDAKSYNVVDAAGQSSKLGVNEGESLKEDESSYTDKLEEDDRHITDAEVVEAIMKERESEEALHNIDEDLSKAITLYVPPSCAIYPTGINYEDAATIDTCDRQGNIDSQFYISDNDFPAISQVLVCNTNLNYVRKLTSKRNRKPSKLYQSPFVCVFDSGSKDKEVIQSHKKLKYLFEGHNINGPYAEDLFSKFSVWMSAGLYNTHATN</sequence>
<evidence type="ECO:0000313" key="3">
    <source>
        <dbReference type="Proteomes" id="UP000222542"/>
    </source>
</evidence>
<name>A0A2G2Z1Z2_CAPAN</name>
<organism evidence="2 3">
    <name type="scientific">Capsicum annuum</name>
    <name type="common">Capsicum pepper</name>
    <dbReference type="NCBI Taxonomy" id="4072"/>
    <lineage>
        <taxon>Eukaryota</taxon>
        <taxon>Viridiplantae</taxon>
        <taxon>Streptophyta</taxon>
        <taxon>Embryophyta</taxon>
        <taxon>Tracheophyta</taxon>
        <taxon>Spermatophyta</taxon>
        <taxon>Magnoliopsida</taxon>
        <taxon>eudicotyledons</taxon>
        <taxon>Gunneridae</taxon>
        <taxon>Pentapetalae</taxon>
        <taxon>asterids</taxon>
        <taxon>lamiids</taxon>
        <taxon>Solanales</taxon>
        <taxon>Solanaceae</taxon>
        <taxon>Solanoideae</taxon>
        <taxon>Capsiceae</taxon>
        <taxon>Capsicum</taxon>
    </lineage>
</organism>
<dbReference type="STRING" id="4072.A0A2G2Z1Z2"/>
<comment type="caution">
    <text evidence="2">The sequence shown here is derived from an EMBL/GenBank/DDBJ whole genome shotgun (WGS) entry which is preliminary data.</text>
</comment>
<proteinExistence type="predicted"/>
<evidence type="ECO:0000256" key="1">
    <source>
        <dbReference type="SAM" id="MobiDB-lite"/>
    </source>
</evidence>
<feature type="region of interest" description="Disordered" evidence="1">
    <location>
        <begin position="162"/>
        <end position="182"/>
    </location>
</feature>
<feature type="region of interest" description="Disordered" evidence="1">
    <location>
        <begin position="91"/>
        <end position="140"/>
    </location>
</feature>
<dbReference type="EMBL" id="AYRZ02000007">
    <property type="protein sequence ID" value="PHT75921.1"/>
    <property type="molecule type" value="Genomic_DNA"/>
</dbReference>
<gene>
    <name evidence="2" type="ORF">T459_19443</name>
</gene>